<evidence type="ECO:0000256" key="1">
    <source>
        <dbReference type="SAM" id="SignalP"/>
    </source>
</evidence>
<keyword evidence="3" id="KW-1185">Reference proteome</keyword>
<dbReference type="GO" id="GO:0006629">
    <property type="term" value="P:lipid metabolic process"/>
    <property type="evidence" value="ECO:0007669"/>
    <property type="project" value="InterPro"/>
</dbReference>
<proteinExistence type="predicted"/>
<organism evidence="2 3">
    <name type="scientific">Zizania palustris</name>
    <name type="common">Northern wild rice</name>
    <dbReference type="NCBI Taxonomy" id="103762"/>
    <lineage>
        <taxon>Eukaryota</taxon>
        <taxon>Viridiplantae</taxon>
        <taxon>Streptophyta</taxon>
        <taxon>Embryophyta</taxon>
        <taxon>Tracheophyta</taxon>
        <taxon>Spermatophyta</taxon>
        <taxon>Magnoliopsida</taxon>
        <taxon>Liliopsida</taxon>
        <taxon>Poales</taxon>
        <taxon>Poaceae</taxon>
        <taxon>BOP clade</taxon>
        <taxon>Oryzoideae</taxon>
        <taxon>Oryzeae</taxon>
        <taxon>Zizaniinae</taxon>
        <taxon>Zizania</taxon>
    </lineage>
</organism>
<dbReference type="PANTHER" id="PTHR45642">
    <property type="entry name" value="GDSL ESTERASE/LIPASE EXL3"/>
    <property type="match status" value="1"/>
</dbReference>
<protein>
    <recommendedName>
        <fullName evidence="4">GDSL esterase/lipase</fullName>
    </recommendedName>
</protein>
<dbReference type="InterPro" id="IPR008265">
    <property type="entry name" value="Lipase_GDSL_AS"/>
</dbReference>
<dbReference type="PANTHER" id="PTHR45642:SF17">
    <property type="entry name" value="GDSL-LIKE LIPASE_ACYLHYDROLASE FAMILY PROTEIN, EXPRESSED"/>
    <property type="match status" value="1"/>
</dbReference>
<dbReference type="PROSITE" id="PS01098">
    <property type="entry name" value="LIPASE_GDSL_SER"/>
    <property type="match status" value="1"/>
</dbReference>
<gene>
    <name evidence="2" type="ORF">GUJ93_ZPchr0012g21311</name>
</gene>
<dbReference type="GO" id="GO:0016298">
    <property type="term" value="F:lipase activity"/>
    <property type="evidence" value="ECO:0007669"/>
    <property type="project" value="InterPro"/>
</dbReference>
<feature type="signal peptide" evidence="1">
    <location>
        <begin position="1"/>
        <end position="22"/>
    </location>
</feature>
<keyword evidence="1" id="KW-0732">Signal</keyword>
<dbReference type="InterPro" id="IPR050592">
    <property type="entry name" value="GDSL_lipolytic_enzyme"/>
</dbReference>
<feature type="chain" id="PRO_5035303386" description="GDSL esterase/lipase" evidence="1">
    <location>
        <begin position="23"/>
        <end position="134"/>
    </location>
</feature>
<name>A0A8J5WVA1_ZIZPA</name>
<evidence type="ECO:0008006" key="4">
    <source>
        <dbReference type="Google" id="ProtNLM"/>
    </source>
</evidence>
<dbReference type="InterPro" id="IPR001087">
    <property type="entry name" value="GDSL"/>
</dbReference>
<reference evidence="2" key="1">
    <citation type="journal article" date="2021" name="bioRxiv">
        <title>Whole Genome Assembly and Annotation of Northern Wild Rice, Zizania palustris L., Supports a Whole Genome Duplication in the Zizania Genus.</title>
        <authorList>
            <person name="Haas M."/>
            <person name="Kono T."/>
            <person name="Macchietto M."/>
            <person name="Millas R."/>
            <person name="McGilp L."/>
            <person name="Shao M."/>
            <person name="Duquette J."/>
            <person name="Hirsch C.N."/>
            <person name="Kimball J."/>
        </authorList>
    </citation>
    <scope>NUCLEOTIDE SEQUENCE</scope>
    <source>
        <tissue evidence="2">Fresh leaf tissue</tissue>
    </source>
</reference>
<dbReference type="OrthoDB" id="1600564at2759"/>
<evidence type="ECO:0000313" key="2">
    <source>
        <dbReference type="EMBL" id="KAG8095507.1"/>
    </source>
</evidence>
<accession>A0A8J5WVA1</accession>
<dbReference type="AlphaFoldDB" id="A0A8J5WVA1"/>
<dbReference type="Pfam" id="PF00657">
    <property type="entry name" value="Lipase_GDSL"/>
    <property type="match status" value="1"/>
</dbReference>
<comment type="caution">
    <text evidence="2">The sequence shown here is derived from an EMBL/GenBank/DDBJ whole genome shotgun (WGS) entry which is preliminary data.</text>
</comment>
<reference evidence="2" key="2">
    <citation type="submission" date="2021-02" db="EMBL/GenBank/DDBJ databases">
        <authorList>
            <person name="Kimball J.A."/>
            <person name="Haas M.W."/>
            <person name="Macchietto M."/>
            <person name="Kono T."/>
            <person name="Duquette J."/>
            <person name="Shao M."/>
        </authorList>
    </citation>
    <scope>NUCLEOTIDE SEQUENCE</scope>
    <source>
        <tissue evidence="2">Fresh leaf tissue</tissue>
    </source>
</reference>
<dbReference type="EMBL" id="JAAALK010000080">
    <property type="protein sequence ID" value="KAG8095507.1"/>
    <property type="molecule type" value="Genomic_DNA"/>
</dbReference>
<sequence>MAAAVSVAIFLLVVLTVAGVDALLELTPTGTAKVPAVLAFGDSVVDTGNNNFIRTIIRANFPPYGREFPGRKPTGRFSDGKISIDFLGDGAAYLDKNLSMDDLKTGVSFASAGSGYDNASCRTMVRPCLHQLSI</sequence>
<dbReference type="Proteomes" id="UP000729402">
    <property type="component" value="Unassembled WGS sequence"/>
</dbReference>
<evidence type="ECO:0000313" key="3">
    <source>
        <dbReference type="Proteomes" id="UP000729402"/>
    </source>
</evidence>